<reference evidence="2" key="2">
    <citation type="submission" date="2014-02" db="EMBL/GenBank/DDBJ databases">
        <title>Complete DNA sequence of /Kuraishia capsulata/ illustrates novel genomic features among budding yeasts (/Saccharomycotina/).</title>
        <authorList>
            <person name="Morales L."/>
            <person name="Noel B."/>
            <person name="Porcel B."/>
            <person name="Marcet-Houben M."/>
            <person name="Hullo M-F."/>
            <person name="Sacerdot C."/>
            <person name="Tekaia F."/>
            <person name="Leh-Louis V."/>
            <person name="Despons L."/>
            <person name="Khanna V."/>
            <person name="Aury J-M."/>
            <person name="Barbe V."/>
            <person name="Couloux A."/>
            <person name="Labadie K."/>
            <person name="Pelletier E."/>
            <person name="Souciet J-L."/>
            <person name="Boekhout T."/>
            <person name="Gabaldon T."/>
            <person name="Wincker P."/>
            <person name="Dujon B."/>
        </authorList>
    </citation>
    <scope>NUCLEOTIDE SEQUENCE</scope>
    <source>
        <strain evidence="2">CBS 1993</strain>
    </source>
</reference>
<evidence type="ECO:0000256" key="1">
    <source>
        <dbReference type="RuleBase" id="RU363021"/>
    </source>
</evidence>
<dbReference type="EMBL" id="HG793129">
    <property type="protein sequence ID" value="CDK28580.1"/>
    <property type="molecule type" value="Genomic_DNA"/>
</dbReference>
<dbReference type="RefSeq" id="XP_022460570.1">
    <property type="nucleotide sequence ID" value="XM_022601311.1"/>
</dbReference>
<reference evidence="2" key="1">
    <citation type="submission" date="2013-12" db="EMBL/GenBank/DDBJ databases">
        <authorList>
            <person name="Genoscope - CEA"/>
        </authorList>
    </citation>
    <scope>NUCLEOTIDE SEQUENCE</scope>
    <source>
        <strain evidence="2">CBS 1993</strain>
    </source>
</reference>
<dbReference type="AlphaFoldDB" id="W6MXB1"/>
<keyword evidence="3" id="KW-1185">Reference proteome</keyword>
<name>W6MXB1_9ASCO</name>
<proteinExistence type="predicted"/>
<keyword evidence="1" id="KW-0496">Mitochondrion</keyword>
<keyword evidence="1" id="KW-0472">Membrane</keyword>
<dbReference type="GeneID" id="34521958"/>
<dbReference type="OrthoDB" id="2399148at2759"/>
<sequence length="251" mass="27695">MSFIRSSSKLQFIACGITAGAVSVFPSSPILNDSKRNFYGSDEQIVPVPGTVEEATASQIELLRSGKIVDGVSVRSSTLLEDAFKTVREYSFAYYQAAENALYDATGKYYAAERHVTSSLSLLHNRKEDLYPNSLYILTAALGGSIFARRRNILLRATLPLAFGLVAFKVLLPETFANTARFTLALEKENLPALAENQELLITKADELVKNVENVSQKSVDTLQTYTQKTKRFIGTYTGLDVDQEVSSKKN</sequence>
<accession>W6MXB1</accession>
<comment type="subunit">
    <text evidence="1">Component of the mitochondrial contact site and cristae organizing system (MICOS) complex.</text>
</comment>
<dbReference type="Proteomes" id="UP000019384">
    <property type="component" value="Unassembled WGS sequence"/>
</dbReference>
<evidence type="ECO:0000313" key="2">
    <source>
        <dbReference type="EMBL" id="CDK28580.1"/>
    </source>
</evidence>
<dbReference type="InterPro" id="IPR019166">
    <property type="entry name" value="MIC26/MIC27"/>
</dbReference>
<dbReference type="InterPro" id="IPR033181">
    <property type="entry name" value="Mic26_fungi"/>
</dbReference>
<dbReference type="HOGENOM" id="CLU_086433_0_0_1"/>
<dbReference type="GO" id="GO:0061617">
    <property type="term" value="C:MICOS complex"/>
    <property type="evidence" value="ECO:0007669"/>
    <property type="project" value="UniProtKB-UniRule"/>
</dbReference>
<dbReference type="GO" id="GO:0044284">
    <property type="term" value="C:mitochondrial crista junction"/>
    <property type="evidence" value="ECO:0007669"/>
    <property type="project" value="TreeGrafter"/>
</dbReference>
<gene>
    <name evidence="2" type="ORF">KUCA_T00004563001</name>
</gene>
<dbReference type="GO" id="GO:0042407">
    <property type="term" value="P:cristae formation"/>
    <property type="evidence" value="ECO:0007669"/>
    <property type="project" value="InterPro"/>
</dbReference>
<keyword evidence="1" id="KW-0999">Mitochondrion inner membrane</keyword>
<evidence type="ECO:0000313" key="3">
    <source>
        <dbReference type="Proteomes" id="UP000019384"/>
    </source>
</evidence>
<comment type="subcellular location">
    <subcellularLocation>
        <location evidence="1">Mitochondrion inner membrane</location>
    </subcellularLocation>
</comment>
<dbReference type="PANTHER" id="PTHR28268">
    <property type="entry name" value="MICOS SUBUNIT MIC26"/>
    <property type="match status" value="1"/>
</dbReference>
<dbReference type="STRING" id="1382522.W6MXB1"/>
<dbReference type="PANTHER" id="PTHR28268:SF1">
    <property type="entry name" value="MICOS SUBUNIT MIC26"/>
    <property type="match status" value="1"/>
</dbReference>
<protein>
    <recommendedName>
        <fullName evidence="1">MICOS complex subunit</fullName>
    </recommendedName>
</protein>
<dbReference type="Pfam" id="PF09769">
    <property type="entry name" value="ApoO"/>
    <property type="match status" value="1"/>
</dbReference>
<comment type="function">
    <text evidence="1">Component of the MICOS complex, a large protein complex of the mitochondrial inner membrane that plays crucial roles in the maintenance of crista junctions, inner membrane architecture, and formation of contact sites to the outer membrane.</text>
</comment>
<organism evidence="2 3">
    <name type="scientific">Kuraishia capsulata CBS 1993</name>
    <dbReference type="NCBI Taxonomy" id="1382522"/>
    <lineage>
        <taxon>Eukaryota</taxon>
        <taxon>Fungi</taxon>
        <taxon>Dikarya</taxon>
        <taxon>Ascomycota</taxon>
        <taxon>Saccharomycotina</taxon>
        <taxon>Pichiomycetes</taxon>
        <taxon>Pichiales</taxon>
        <taxon>Pichiaceae</taxon>
        <taxon>Kuraishia</taxon>
    </lineage>
</organism>